<sequence>MEENTKIELFLKLSFWLTDYPNLPKTIGEDYIKRLMDANGYKDNLEQLLEIVQESRDGNKFLEKLSGDQKNYCKGIAFLWYTSELINAQTLSGSVLSENRIGGTVEQYYSGLIWKVIRAHPPGLSGGYYGYWKYEPEN</sequence>
<accession>A0A7Y3R817</accession>
<dbReference type="InterPro" id="IPR024651">
    <property type="entry name" value="FAD-SLDH_ssu"/>
</dbReference>
<organism evidence="1 2">
    <name type="scientific">Flavobacterium rivulicola</name>
    <dbReference type="NCBI Taxonomy" id="2732161"/>
    <lineage>
        <taxon>Bacteria</taxon>
        <taxon>Pseudomonadati</taxon>
        <taxon>Bacteroidota</taxon>
        <taxon>Flavobacteriia</taxon>
        <taxon>Flavobacteriales</taxon>
        <taxon>Flavobacteriaceae</taxon>
        <taxon>Flavobacterium</taxon>
    </lineage>
</organism>
<reference evidence="1 2" key="1">
    <citation type="submission" date="2020-05" db="EMBL/GenBank/DDBJ databases">
        <title>Draft genome of Flavobacterium sp. IMCC34852.</title>
        <authorList>
            <person name="Song J."/>
            <person name="Cho J.-C."/>
        </authorList>
    </citation>
    <scope>NUCLEOTIDE SEQUENCE [LARGE SCALE GENOMIC DNA]</scope>
    <source>
        <strain evidence="1 2">IMCC34852</strain>
    </source>
</reference>
<name>A0A7Y3R817_9FLAO</name>
<dbReference type="AlphaFoldDB" id="A0A7Y3R817"/>
<evidence type="ECO:0008006" key="3">
    <source>
        <dbReference type="Google" id="ProtNLM"/>
    </source>
</evidence>
<evidence type="ECO:0000313" key="2">
    <source>
        <dbReference type="Proteomes" id="UP000536509"/>
    </source>
</evidence>
<dbReference type="RefSeq" id="WP_171221785.1">
    <property type="nucleotide sequence ID" value="NZ_CP121446.1"/>
</dbReference>
<keyword evidence="2" id="KW-1185">Reference proteome</keyword>
<comment type="caution">
    <text evidence="1">The sequence shown here is derived from an EMBL/GenBank/DDBJ whole genome shotgun (WGS) entry which is preliminary data.</text>
</comment>
<dbReference type="Pfam" id="PF12318">
    <property type="entry name" value="FAD-SLDH"/>
    <property type="match status" value="1"/>
</dbReference>
<dbReference type="EMBL" id="JABEVX010000002">
    <property type="protein sequence ID" value="NNT71577.1"/>
    <property type="molecule type" value="Genomic_DNA"/>
</dbReference>
<gene>
    <name evidence="1" type="ORF">HKT18_05030</name>
</gene>
<proteinExistence type="predicted"/>
<protein>
    <recommendedName>
        <fullName evidence="3">Gluconate 2-dehydrogenase subunit 3 family protein</fullName>
    </recommendedName>
</protein>
<dbReference type="Proteomes" id="UP000536509">
    <property type="component" value="Unassembled WGS sequence"/>
</dbReference>
<evidence type="ECO:0000313" key="1">
    <source>
        <dbReference type="EMBL" id="NNT71577.1"/>
    </source>
</evidence>